<organism evidence="3">
    <name type="scientific">Gongylonema pulchrum</name>
    <dbReference type="NCBI Taxonomy" id="637853"/>
    <lineage>
        <taxon>Eukaryota</taxon>
        <taxon>Metazoa</taxon>
        <taxon>Ecdysozoa</taxon>
        <taxon>Nematoda</taxon>
        <taxon>Chromadorea</taxon>
        <taxon>Rhabditida</taxon>
        <taxon>Spirurina</taxon>
        <taxon>Spiruromorpha</taxon>
        <taxon>Spiruroidea</taxon>
        <taxon>Gongylonematidae</taxon>
        <taxon>Gongylonema</taxon>
    </lineage>
</organism>
<dbReference type="WBParaSite" id="GPUH_0002282501-mRNA-1">
    <property type="protein sequence ID" value="GPUH_0002282501-mRNA-1"/>
    <property type="gene ID" value="GPUH_0002282501"/>
</dbReference>
<gene>
    <name evidence="1" type="ORF">GPUH_LOCUS22799</name>
</gene>
<evidence type="ECO:0000313" key="3">
    <source>
        <dbReference type="WBParaSite" id="GPUH_0002282501-mRNA-1"/>
    </source>
</evidence>
<accession>A0A183EPA7</accession>
<proteinExistence type="predicted"/>
<sequence length="201" mass="23045">MKSAYDVRSPAACPTFDWMGKEMLIALTYLLTVIQSIQTCQIDRTHKYHAVAMRHIGEMRRLMAKSNWPLVRRGALDLLNVFEIILYENIAAAQLILARPLDTINVLGAMMEKMRQSIDLFNQAHKYHAVAMRHIGEMRRLMAKSNWPLVRRGALDLLNVFEIILYENIAAAQLILARPLDTINVVSLQLSQLSCHIYTQQ</sequence>
<dbReference type="Proteomes" id="UP000271098">
    <property type="component" value="Unassembled WGS sequence"/>
</dbReference>
<evidence type="ECO:0000313" key="1">
    <source>
        <dbReference type="EMBL" id="VDN40563.1"/>
    </source>
</evidence>
<keyword evidence="2" id="KW-1185">Reference proteome</keyword>
<dbReference type="OrthoDB" id="5565328at2759"/>
<reference evidence="3" key="1">
    <citation type="submission" date="2016-06" db="UniProtKB">
        <authorList>
            <consortium name="WormBaseParasite"/>
        </authorList>
    </citation>
    <scope>IDENTIFICATION</scope>
</reference>
<reference evidence="1 2" key="2">
    <citation type="submission" date="2018-11" db="EMBL/GenBank/DDBJ databases">
        <authorList>
            <consortium name="Pathogen Informatics"/>
        </authorList>
    </citation>
    <scope>NUCLEOTIDE SEQUENCE [LARGE SCALE GENOMIC DNA]</scope>
</reference>
<dbReference type="EMBL" id="UYRT01096002">
    <property type="protein sequence ID" value="VDN40563.1"/>
    <property type="molecule type" value="Genomic_DNA"/>
</dbReference>
<name>A0A183EPA7_9BILA</name>
<dbReference type="AlphaFoldDB" id="A0A183EPA7"/>
<protein>
    <submittedName>
        <fullName evidence="3">NR LBD domain-containing protein</fullName>
    </submittedName>
</protein>
<evidence type="ECO:0000313" key="2">
    <source>
        <dbReference type="Proteomes" id="UP000271098"/>
    </source>
</evidence>